<feature type="compositionally biased region" description="Low complexity" evidence="1">
    <location>
        <begin position="49"/>
        <end position="59"/>
    </location>
</feature>
<feature type="transmembrane region" description="Helical" evidence="2">
    <location>
        <begin position="6"/>
        <end position="24"/>
    </location>
</feature>
<comment type="caution">
    <text evidence="3">The sequence shown here is derived from an EMBL/GenBank/DDBJ whole genome shotgun (WGS) entry which is preliminary data.</text>
</comment>
<keyword evidence="2" id="KW-1133">Transmembrane helix</keyword>
<keyword evidence="2" id="KW-0812">Transmembrane</keyword>
<protein>
    <submittedName>
        <fullName evidence="3">Uncharacterized protein</fullName>
    </submittedName>
</protein>
<organism evidence="3 4">
    <name type="scientific">Nocardioides islandensis</name>
    <dbReference type="NCBI Taxonomy" id="433663"/>
    <lineage>
        <taxon>Bacteria</taxon>
        <taxon>Bacillati</taxon>
        <taxon>Actinomycetota</taxon>
        <taxon>Actinomycetes</taxon>
        <taxon>Propionibacteriales</taxon>
        <taxon>Nocardioidaceae</taxon>
        <taxon>Nocardioides</taxon>
    </lineage>
</organism>
<sequence length="98" mass="10044">MTQIVVAMVVIVLLAGVVVVYVAFPHRGEDIPGAPWLGRLMHKGAQSLPTVEPEPGDVVPPDDPADEAAESPIATSPAQPGEPGLGPLPGERGGSHRA</sequence>
<reference evidence="3" key="1">
    <citation type="submission" date="2020-11" db="EMBL/GenBank/DDBJ databases">
        <title>Nocardioides sp. nov., isolated from Soil of Cynanchum wilfordii Hemsley rhizosphere.</title>
        <authorList>
            <person name="Lee J.-S."/>
            <person name="Suh M.K."/>
            <person name="Kim J.-S."/>
        </authorList>
    </citation>
    <scope>NUCLEOTIDE SEQUENCE</scope>
    <source>
        <strain evidence="3">KCTC 19275</strain>
    </source>
</reference>
<name>A0A930YDU8_9ACTN</name>
<keyword evidence="2" id="KW-0472">Membrane</keyword>
<evidence type="ECO:0000313" key="3">
    <source>
        <dbReference type="EMBL" id="MBF4763168.1"/>
    </source>
</evidence>
<dbReference type="AlphaFoldDB" id="A0A930YDU8"/>
<dbReference type="EMBL" id="JADKPN010000003">
    <property type="protein sequence ID" value="MBF4763168.1"/>
    <property type="molecule type" value="Genomic_DNA"/>
</dbReference>
<evidence type="ECO:0000256" key="1">
    <source>
        <dbReference type="SAM" id="MobiDB-lite"/>
    </source>
</evidence>
<gene>
    <name evidence="3" type="ORF">ISU07_08520</name>
</gene>
<dbReference type="Proteomes" id="UP000640489">
    <property type="component" value="Unassembled WGS sequence"/>
</dbReference>
<proteinExistence type="predicted"/>
<keyword evidence="4" id="KW-1185">Reference proteome</keyword>
<evidence type="ECO:0000313" key="4">
    <source>
        <dbReference type="Proteomes" id="UP000640489"/>
    </source>
</evidence>
<feature type="region of interest" description="Disordered" evidence="1">
    <location>
        <begin position="47"/>
        <end position="98"/>
    </location>
</feature>
<evidence type="ECO:0000256" key="2">
    <source>
        <dbReference type="SAM" id="Phobius"/>
    </source>
</evidence>
<accession>A0A930YDU8</accession>
<dbReference type="RefSeq" id="WP_194706339.1">
    <property type="nucleotide sequence ID" value="NZ_JADKPN010000003.1"/>
</dbReference>